<evidence type="ECO:0000256" key="1">
    <source>
        <dbReference type="ARBA" id="ARBA00004202"/>
    </source>
</evidence>
<dbReference type="InterPro" id="IPR027417">
    <property type="entry name" value="P-loop_NTPase"/>
</dbReference>
<dbReference type="InterPro" id="IPR050166">
    <property type="entry name" value="ABC_transporter_ATP-bind"/>
</dbReference>
<evidence type="ECO:0000256" key="6">
    <source>
        <dbReference type="ARBA" id="ARBA00023136"/>
    </source>
</evidence>
<feature type="domain" description="ABC transporter" evidence="7">
    <location>
        <begin position="13"/>
        <end position="247"/>
    </location>
</feature>
<evidence type="ECO:0000256" key="5">
    <source>
        <dbReference type="ARBA" id="ARBA00022840"/>
    </source>
</evidence>
<dbReference type="KEGG" id="bmei:Spa11_21290"/>
<dbReference type="Proteomes" id="UP000316426">
    <property type="component" value="Chromosome"/>
</dbReference>
<organism evidence="8 9">
    <name type="scientific">Botrimarina mediterranea</name>
    <dbReference type="NCBI Taxonomy" id="2528022"/>
    <lineage>
        <taxon>Bacteria</taxon>
        <taxon>Pseudomonadati</taxon>
        <taxon>Planctomycetota</taxon>
        <taxon>Planctomycetia</taxon>
        <taxon>Pirellulales</taxon>
        <taxon>Lacipirellulaceae</taxon>
        <taxon>Botrimarina</taxon>
    </lineage>
</organism>
<evidence type="ECO:0000313" key="9">
    <source>
        <dbReference type="Proteomes" id="UP000316426"/>
    </source>
</evidence>
<dbReference type="GO" id="GO:0016887">
    <property type="term" value="F:ATP hydrolysis activity"/>
    <property type="evidence" value="ECO:0007669"/>
    <property type="project" value="InterPro"/>
</dbReference>
<dbReference type="AlphaFoldDB" id="A0A518K825"/>
<dbReference type="GO" id="GO:0005524">
    <property type="term" value="F:ATP binding"/>
    <property type="evidence" value="ECO:0007669"/>
    <property type="project" value="UniProtKB-KW"/>
</dbReference>
<dbReference type="CDD" id="cd03293">
    <property type="entry name" value="ABC_NrtD_SsuB_transporters"/>
    <property type="match status" value="1"/>
</dbReference>
<keyword evidence="8" id="KW-0378">Hydrolase</keyword>
<name>A0A518K825_9BACT</name>
<dbReference type="Pfam" id="PF00005">
    <property type="entry name" value="ABC_tran"/>
    <property type="match status" value="1"/>
</dbReference>
<dbReference type="SMART" id="SM00382">
    <property type="entry name" value="AAA"/>
    <property type="match status" value="1"/>
</dbReference>
<dbReference type="EC" id="3.6.3.-" evidence="8"/>
<evidence type="ECO:0000259" key="7">
    <source>
        <dbReference type="PROSITE" id="PS50893"/>
    </source>
</evidence>
<evidence type="ECO:0000313" key="8">
    <source>
        <dbReference type="EMBL" id="QDV73930.1"/>
    </source>
</evidence>
<dbReference type="GO" id="GO:0005886">
    <property type="term" value="C:plasma membrane"/>
    <property type="evidence" value="ECO:0007669"/>
    <property type="project" value="UniProtKB-SubCell"/>
</dbReference>
<evidence type="ECO:0000256" key="4">
    <source>
        <dbReference type="ARBA" id="ARBA00022741"/>
    </source>
</evidence>
<dbReference type="NCBIfam" id="TIGR01184">
    <property type="entry name" value="ntrCD"/>
    <property type="match status" value="1"/>
</dbReference>
<dbReference type="InterPro" id="IPR003439">
    <property type="entry name" value="ABC_transporter-like_ATP-bd"/>
</dbReference>
<dbReference type="GO" id="GO:0015112">
    <property type="term" value="F:nitrate transmembrane transporter activity"/>
    <property type="evidence" value="ECO:0007669"/>
    <property type="project" value="InterPro"/>
</dbReference>
<dbReference type="PROSITE" id="PS00211">
    <property type="entry name" value="ABC_TRANSPORTER_1"/>
    <property type="match status" value="1"/>
</dbReference>
<dbReference type="PANTHER" id="PTHR42788">
    <property type="entry name" value="TAURINE IMPORT ATP-BINDING PROTEIN-RELATED"/>
    <property type="match status" value="1"/>
</dbReference>
<reference evidence="8 9" key="1">
    <citation type="submission" date="2019-02" db="EMBL/GenBank/DDBJ databases">
        <title>Deep-cultivation of Planctomycetes and their phenomic and genomic characterization uncovers novel biology.</title>
        <authorList>
            <person name="Wiegand S."/>
            <person name="Jogler M."/>
            <person name="Boedeker C."/>
            <person name="Pinto D."/>
            <person name="Vollmers J."/>
            <person name="Rivas-Marin E."/>
            <person name="Kohn T."/>
            <person name="Peeters S.H."/>
            <person name="Heuer A."/>
            <person name="Rast P."/>
            <person name="Oberbeckmann S."/>
            <person name="Bunk B."/>
            <person name="Jeske O."/>
            <person name="Meyerdierks A."/>
            <person name="Storesund J.E."/>
            <person name="Kallscheuer N."/>
            <person name="Luecker S."/>
            <person name="Lage O.M."/>
            <person name="Pohl T."/>
            <person name="Merkel B.J."/>
            <person name="Hornburger P."/>
            <person name="Mueller R.-W."/>
            <person name="Bruemmer F."/>
            <person name="Labrenz M."/>
            <person name="Spormann A.M."/>
            <person name="Op den Camp H."/>
            <person name="Overmann J."/>
            <person name="Amann R."/>
            <person name="Jetten M.S.M."/>
            <person name="Mascher T."/>
            <person name="Medema M.H."/>
            <person name="Devos D.P."/>
            <person name="Kaster A.-K."/>
            <person name="Ovreas L."/>
            <person name="Rohde M."/>
            <person name="Galperin M.Y."/>
            <person name="Jogler C."/>
        </authorList>
    </citation>
    <scope>NUCLEOTIDE SEQUENCE [LARGE SCALE GENOMIC DNA]</scope>
    <source>
        <strain evidence="8 9">Spa11</strain>
    </source>
</reference>
<dbReference type="InterPro" id="IPR003593">
    <property type="entry name" value="AAA+_ATPase"/>
</dbReference>
<dbReference type="RefSeq" id="WP_145111762.1">
    <property type="nucleotide sequence ID" value="NZ_CP036349.1"/>
</dbReference>
<keyword evidence="5 8" id="KW-0067">ATP-binding</keyword>
<keyword evidence="9" id="KW-1185">Reference proteome</keyword>
<gene>
    <name evidence="8" type="primary">cmpD_1</name>
    <name evidence="8" type="ORF">Spa11_21290</name>
</gene>
<dbReference type="EMBL" id="CP036349">
    <property type="protein sequence ID" value="QDV73930.1"/>
    <property type="molecule type" value="Genomic_DNA"/>
</dbReference>
<keyword evidence="3" id="KW-1003">Cell membrane</keyword>
<keyword evidence="2" id="KW-0813">Transport</keyword>
<dbReference type="InterPro" id="IPR017871">
    <property type="entry name" value="ABC_transporter-like_CS"/>
</dbReference>
<dbReference type="Gene3D" id="3.40.50.300">
    <property type="entry name" value="P-loop containing nucleotide triphosphate hydrolases"/>
    <property type="match status" value="1"/>
</dbReference>
<dbReference type="PROSITE" id="PS50893">
    <property type="entry name" value="ABC_TRANSPORTER_2"/>
    <property type="match status" value="1"/>
</dbReference>
<evidence type="ECO:0000256" key="3">
    <source>
        <dbReference type="ARBA" id="ARBA00022475"/>
    </source>
</evidence>
<dbReference type="PANTHER" id="PTHR42788:SF7">
    <property type="entry name" value="NITRATE ABC TRANSPORTER ATP-BINDING PROTEIN"/>
    <property type="match status" value="1"/>
</dbReference>
<dbReference type="InterPro" id="IPR005890">
    <property type="entry name" value="NO3_transporter_ATP-bd-like"/>
</dbReference>
<keyword evidence="6" id="KW-0472">Membrane</keyword>
<accession>A0A518K825</accession>
<keyword evidence="4" id="KW-0547">Nucleotide-binding</keyword>
<dbReference type="SUPFAM" id="SSF52540">
    <property type="entry name" value="P-loop containing nucleoside triphosphate hydrolases"/>
    <property type="match status" value="1"/>
</dbReference>
<proteinExistence type="predicted"/>
<protein>
    <submittedName>
        <fullName evidence="8">Bicarbonate transport ATP-binding protein CmpD</fullName>
        <ecNumber evidence="8">3.6.3.-</ecNumber>
    </submittedName>
</protein>
<comment type="subcellular location">
    <subcellularLocation>
        <location evidence="1">Cell membrane</location>
        <topology evidence="1">Peripheral membrane protein</topology>
    </subcellularLocation>
</comment>
<sequence length="324" mass="36009">MHKTLTPTDRRYVEIFNLTKAYPNPYGEAVRVIDGFNLVMPKGEVVSIIGHSGCGKSTVLTMLAGLNETSGGSIAVAGREISGPGPDRAVVFQAPCLLPWMTSLQNVLLGVDRVYPHGTKAERRQIAEYYLSAVGLADSLHKFPREMSGGMQQRVGIARAIALKPRVLLLDEPFGRLDSLTRMDLQEVILRVLDRERITTLLITHDIDEAIFMSDRVCMMTSGPKARVGKLLDIPFERPRDRATVLEHSSYYDLRVELVAFLEEQDHRGGKSKQPRDDNWDDTMHLVEAMSATQHDVPALQGEAVASHLDSGSREQGGRRPQRV</sequence>
<evidence type="ECO:0000256" key="2">
    <source>
        <dbReference type="ARBA" id="ARBA00022448"/>
    </source>
</evidence>